<evidence type="ECO:0000313" key="4">
    <source>
        <dbReference type="Proteomes" id="UP000265515"/>
    </source>
</evidence>
<name>A0A388LWB9_CHABU</name>
<dbReference type="Proteomes" id="UP000265515">
    <property type="component" value="Unassembled WGS sequence"/>
</dbReference>
<dbReference type="EMBL" id="BFEA01000568">
    <property type="protein sequence ID" value="GBG86512.1"/>
    <property type="molecule type" value="Genomic_DNA"/>
</dbReference>
<dbReference type="Gramene" id="GBG86512">
    <property type="protein sequence ID" value="GBG86512"/>
    <property type="gene ID" value="CBR_g41505"/>
</dbReference>
<gene>
    <name evidence="3" type="ORF">CBR_g41505</name>
</gene>
<organism evidence="3 4">
    <name type="scientific">Chara braunii</name>
    <name type="common">Braun's stonewort</name>
    <dbReference type="NCBI Taxonomy" id="69332"/>
    <lineage>
        <taxon>Eukaryota</taxon>
        <taxon>Viridiplantae</taxon>
        <taxon>Streptophyta</taxon>
        <taxon>Charophyceae</taxon>
        <taxon>Charales</taxon>
        <taxon>Characeae</taxon>
        <taxon>Chara</taxon>
    </lineage>
</organism>
<evidence type="ECO:0000256" key="2">
    <source>
        <dbReference type="SAM" id="MobiDB-lite"/>
    </source>
</evidence>
<feature type="coiled-coil region" evidence="1">
    <location>
        <begin position="5"/>
        <end position="39"/>
    </location>
</feature>
<proteinExistence type="predicted"/>
<evidence type="ECO:0000313" key="3">
    <source>
        <dbReference type="EMBL" id="GBG86512.1"/>
    </source>
</evidence>
<reference evidence="3 4" key="1">
    <citation type="journal article" date="2018" name="Cell">
        <title>The Chara Genome: Secondary Complexity and Implications for Plant Terrestrialization.</title>
        <authorList>
            <person name="Nishiyama T."/>
            <person name="Sakayama H."/>
            <person name="Vries J.D."/>
            <person name="Buschmann H."/>
            <person name="Saint-Marcoux D."/>
            <person name="Ullrich K.K."/>
            <person name="Haas F.B."/>
            <person name="Vanderstraeten L."/>
            <person name="Becker D."/>
            <person name="Lang D."/>
            <person name="Vosolsobe S."/>
            <person name="Rombauts S."/>
            <person name="Wilhelmsson P.K.I."/>
            <person name="Janitza P."/>
            <person name="Kern R."/>
            <person name="Heyl A."/>
            <person name="Rumpler F."/>
            <person name="Villalobos L.I.A.C."/>
            <person name="Clay J.M."/>
            <person name="Skokan R."/>
            <person name="Toyoda A."/>
            <person name="Suzuki Y."/>
            <person name="Kagoshima H."/>
            <person name="Schijlen E."/>
            <person name="Tajeshwar N."/>
            <person name="Catarino B."/>
            <person name="Hetherington A.J."/>
            <person name="Saltykova A."/>
            <person name="Bonnot C."/>
            <person name="Breuninger H."/>
            <person name="Symeonidi A."/>
            <person name="Radhakrishnan G.V."/>
            <person name="Van Nieuwerburgh F."/>
            <person name="Deforce D."/>
            <person name="Chang C."/>
            <person name="Karol K.G."/>
            <person name="Hedrich R."/>
            <person name="Ulvskov P."/>
            <person name="Glockner G."/>
            <person name="Delwiche C.F."/>
            <person name="Petrasek J."/>
            <person name="Van de Peer Y."/>
            <person name="Friml J."/>
            <person name="Beilby M."/>
            <person name="Dolan L."/>
            <person name="Kohara Y."/>
            <person name="Sugano S."/>
            <person name="Fujiyama A."/>
            <person name="Delaux P.-M."/>
            <person name="Quint M."/>
            <person name="TheiBen G."/>
            <person name="Hagemann M."/>
            <person name="Harholt J."/>
            <person name="Dunand C."/>
            <person name="Zachgo S."/>
            <person name="Langdale J."/>
            <person name="Maumus F."/>
            <person name="Straeten D.V.D."/>
            <person name="Gould S.B."/>
            <person name="Rensing S.A."/>
        </authorList>
    </citation>
    <scope>NUCLEOTIDE SEQUENCE [LARGE SCALE GENOMIC DNA]</scope>
    <source>
        <strain evidence="3 4">S276</strain>
    </source>
</reference>
<comment type="caution">
    <text evidence="3">The sequence shown here is derived from an EMBL/GenBank/DDBJ whole genome shotgun (WGS) entry which is preliminary data.</text>
</comment>
<sequence>MDATLKATEKATADAVREVERLTREKAEATRKGEAAAERSELRDIIAKVPADARVADVTRNLAELVLLESAHNGDVFTSWDERISSVESQLSSIDKKLEKLSAAFFRHFPLAPAPSPHPTVPPLSPPMTSTPQSFHPGSPRTSPAPPKEKAAQVSGTVPTGEPSSNTVQQELRFPKMAQPEKFTGEDPKVDVSDWIAQMRSYLRGYTCPEVDKARATLTLLSGAALKWATSEASKAQKQLDDWIQDAIFQGLETRFADKEKARKANDKLVRLGQSKWRGSLSKLYAEWEKLTSTPGLEMSE</sequence>
<dbReference type="AlphaFoldDB" id="A0A388LWB9"/>
<keyword evidence="4" id="KW-1185">Reference proteome</keyword>
<protein>
    <recommendedName>
        <fullName evidence="5">Retrotransposon gag domain-containing protein</fullName>
    </recommendedName>
</protein>
<feature type="region of interest" description="Disordered" evidence="2">
    <location>
        <begin position="114"/>
        <end position="171"/>
    </location>
</feature>
<accession>A0A388LWB9</accession>
<evidence type="ECO:0008006" key="5">
    <source>
        <dbReference type="Google" id="ProtNLM"/>
    </source>
</evidence>
<keyword evidence="1" id="KW-0175">Coiled coil</keyword>
<feature type="compositionally biased region" description="Polar residues" evidence="2">
    <location>
        <begin position="154"/>
        <end position="170"/>
    </location>
</feature>
<feature type="compositionally biased region" description="Pro residues" evidence="2">
    <location>
        <begin position="114"/>
        <end position="126"/>
    </location>
</feature>
<feature type="compositionally biased region" description="Polar residues" evidence="2">
    <location>
        <begin position="133"/>
        <end position="142"/>
    </location>
</feature>
<evidence type="ECO:0000256" key="1">
    <source>
        <dbReference type="SAM" id="Coils"/>
    </source>
</evidence>